<dbReference type="AlphaFoldDB" id="A0A6P6NB33"/>
<feature type="compositionally biased region" description="Polar residues" evidence="2">
    <location>
        <begin position="42"/>
        <end position="63"/>
    </location>
</feature>
<sequence length="212" mass="23923">MTNPGDGHMDVSSSEEGENSGTSSHSSSIVEPSGDQAAAMTASDNDSGPRSELTSNPSQNSIITRCKRKGKKTQIMEAMERGINMLIQHDKETTAAEVEQRLDKEHMAWERQFQQARLDLERARLEFEMKRQEAEDRRAQDTQQFMVQILQVLRPAMPQYGPSTSFAQYQHPAQHYYPSDPFAFPPGEASHQNLSTSVVQDQRSLSDQRNDH</sequence>
<evidence type="ECO:0000313" key="3">
    <source>
        <dbReference type="Proteomes" id="UP000515129"/>
    </source>
</evidence>
<keyword evidence="3" id="KW-1185">Reference proteome</keyword>
<feature type="coiled-coil region" evidence="1">
    <location>
        <begin position="106"/>
        <end position="142"/>
    </location>
</feature>
<evidence type="ECO:0000256" key="1">
    <source>
        <dbReference type="SAM" id="Coils"/>
    </source>
</evidence>
<dbReference type="KEGG" id="caua:113077179"/>
<feature type="compositionally biased region" description="Polar residues" evidence="2">
    <location>
        <begin position="190"/>
        <end position="203"/>
    </location>
</feature>
<feature type="region of interest" description="Disordered" evidence="2">
    <location>
        <begin position="163"/>
        <end position="212"/>
    </location>
</feature>
<evidence type="ECO:0000256" key="2">
    <source>
        <dbReference type="SAM" id="MobiDB-lite"/>
    </source>
</evidence>
<keyword evidence="1" id="KW-0175">Coiled coil</keyword>
<dbReference type="Proteomes" id="UP000515129">
    <property type="component" value="Unplaced"/>
</dbReference>
<dbReference type="RefSeq" id="XP_026105426.1">
    <property type="nucleotide sequence ID" value="XM_026249641.1"/>
</dbReference>
<reference evidence="4" key="1">
    <citation type="submission" date="2025-08" db="UniProtKB">
        <authorList>
            <consortium name="RefSeq"/>
        </authorList>
    </citation>
    <scope>IDENTIFICATION</scope>
    <source>
        <strain evidence="4">Wakin</strain>
        <tissue evidence="4">Muscle</tissue>
    </source>
</reference>
<dbReference type="OrthoDB" id="10500072at2759"/>
<feature type="compositionally biased region" description="Low complexity" evidence="2">
    <location>
        <begin position="19"/>
        <end position="28"/>
    </location>
</feature>
<name>A0A6P6NB33_CARAU</name>
<feature type="region of interest" description="Disordered" evidence="2">
    <location>
        <begin position="1"/>
        <end position="71"/>
    </location>
</feature>
<organism evidence="3 4">
    <name type="scientific">Carassius auratus</name>
    <name type="common">Goldfish</name>
    <dbReference type="NCBI Taxonomy" id="7957"/>
    <lineage>
        <taxon>Eukaryota</taxon>
        <taxon>Metazoa</taxon>
        <taxon>Chordata</taxon>
        <taxon>Craniata</taxon>
        <taxon>Vertebrata</taxon>
        <taxon>Euteleostomi</taxon>
        <taxon>Actinopterygii</taxon>
        <taxon>Neopterygii</taxon>
        <taxon>Teleostei</taxon>
        <taxon>Ostariophysi</taxon>
        <taxon>Cypriniformes</taxon>
        <taxon>Cyprinidae</taxon>
        <taxon>Cyprininae</taxon>
        <taxon>Carassius</taxon>
    </lineage>
</organism>
<proteinExistence type="predicted"/>
<accession>A0A6P6NB33</accession>
<dbReference type="GeneID" id="113077179"/>
<gene>
    <name evidence="4" type="primary">LOC113077179</name>
</gene>
<evidence type="ECO:0000313" key="4">
    <source>
        <dbReference type="RefSeq" id="XP_026105426.1"/>
    </source>
</evidence>
<protein>
    <submittedName>
        <fullName evidence="4">Uncharacterized protein LOC113077179</fullName>
    </submittedName>
</protein>